<feature type="compositionally biased region" description="Basic and acidic residues" evidence="1">
    <location>
        <begin position="120"/>
        <end position="141"/>
    </location>
</feature>
<feature type="compositionally biased region" description="Basic and acidic residues" evidence="1">
    <location>
        <begin position="620"/>
        <end position="659"/>
    </location>
</feature>
<reference evidence="3" key="1">
    <citation type="journal article" date="2014" name="Insect Biochem. Mol. Biol.">
        <title>An insight into the sialome of the frog biting fly, Corethrella appendiculata.</title>
        <authorList>
            <person name="Ribeiro J.M.C."/>
            <person name="Chagas A.C."/>
            <person name="Pham V.M."/>
            <person name="Lounibos L.P."/>
            <person name="Calvo E."/>
        </authorList>
    </citation>
    <scope>NUCLEOTIDE SEQUENCE</scope>
    <source>
        <tissue evidence="3">Salivary glands</tissue>
    </source>
</reference>
<feature type="compositionally biased region" description="Basic and acidic residues" evidence="1">
    <location>
        <begin position="239"/>
        <end position="280"/>
    </location>
</feature>
<dbReference type="InterPro" id="IPR026811">
    <property type="entry name" value="CIZ1"/>
</dbReference>
<dbReference type="PANTHER" id="PTHR15491">
    <property type="match status" value="1"/>
</dbReference>
<feature type="region of interest" description="Disordered" evidence="1">
    <location>
        <begin position="1"/>
        <end position="372"/>
    </location>
</feature>
<dbReference type="GO" id="GO:0008270">
    <property type="term" value="F:zinc ion binding"/>
    <property type="evidence" value="ECO:0007669"/>
    <property type="project" value="InterPro"/>
</dbReference>
<dbReference type="GO" id="GO:0003676">
    <property type="term" value="F:nucleic acid binding"/>
    <property type="evidence" value="ECO:0007669"/>
    <property type="project" value="InterPro"/>
</dbReference>
<feature type="compositionally biased region" description="Basic and acidic residues" evidence="1">
    <location>
        <begin position="16"/>
        <end position="59"/>
    </location>
</feature>
<organism evidence="3">
    <name type="scientific">Corethrella appendiculata</name>
    <dbReference type="NCBI Taxonomy" id="1370023"/>
    <lineage>
        <taxon>Eukaryota</taxon>
        <taxon>Metazoa</taxon>
        <taxon>Ecdysozoa</taxon>
        <taxon>Arthropoda</taxon>
        <taxon>Hexapoda</taxon>
        <taxon>Insecta</taxon>
        <taxon>Pterygota</taxon>
        <taxon>Neoptera</taxon>
        <taxon>Endopterygota</taxon>
        <taxon>Diptera</taxon>
        <taxon>Nematocera</taxon>
        <taxon>Culicoidea</taxon>
        <taxon>Chaoboridae</taxon>
        <taxon>Corethrella</taxon>
    </lineage>
</organism>
<dbReference type="PANTHER" id="PTHR15491:SF18">
    <property type="entry name" value="CIZ1 ZINC FINGER PROTEIN, ISOFORM A"/>
    <property type="match status" value="1"/>
</dbReference>
<evidence type="ECO:0000313" key="3">
    <source>
        <dbReference type="EMBL" id="JAB55342.1"/>
    </source>
</evidence>
<proteinExistence type="evidence at transcript level"/>
<feature type="compositionally biased region" description="Basic residues" evidence="1">
    <location>
        <begin position="183"/>
        <end position="192"/>
    </location>
</feature>
<feature type="compositionally biased region" description="Basic and acidic residues" evidence="1">
    <location>
        <begin position="329"/>
        <end position="367"/>
    </location>
</feature>
<feature type="compositionally biased region" description="Basic and acidic residues" evidence="1">
    <location>
        <begin position="427"/>
        <end position="436"/>
    </location>
</feature>
<feature type="compositionally biased region" description="Acidic residues" evidence="1">
    <location>
        <begin position="530"/>
        <end position="541"/>
    </location>
</feature>
<feature type="region of interest" description="Disordered" evidence="1">
    <location>
        <begin position="530"/>
        <end position="570"/>
    </location>
</feature>
<dbReference type="InterPro" id="IPR003604">
    <property type="entry name" value="Matrin/U1-like-C_Znf_C2H2"/>
</dbReference>
<feature type="compositionally biased region" description="Basic and acidic residues" evidence="1">
    <location>
        <begin position="291"/>
        <end position="322"/>
    </location>
</feature>
<name>U5EMB9_9DIPT</name>
<feature type="compositionally biased region" description="Basic and acidic residues" evidence="1">
    <location>
        <begin position="74"/>
        <end position="105"/>
    </location>
</feature>
<feature type="compositionally biased region" description="Basic and acidic residues" evidence="1">
    <location>
        <begin position="668"/>
        <end position="688"/>
    </location>
</feature>
<feature type="domain" description="U1-type" evidence="2">
    <location>
        <begin position="375"/>
        <end position="409"/>
    </location>
</feature>
<feature type="compositionally biased region" description="Basic and acidic residues" evidence="1">
    <location>
        <begin position="752"/>
        <end position="765"/>
    </location>
</feature>
<feature type="region of interest" description="Disordered" evidence="1">
    <location>
        <begin position="413"/>
        <end position="436"/>
    </location>
</feature>
<dbReference type="SMART" id="SM00451">
    <property type="entry name" value="ZnF_U1"/>
    <property type="match status" value="2"/>
</dbReference>
<protein>
    <submittedName>
        <fullName evidence="3">Putative u4/u6-associated splicing factor prp4</fullName>
    </submittedName>
</protein>
<feature type="domain" description="U1-type" evidence="2">
    <location>
        <begin position="581"/>
        <end position="619"/>
    </location>
</feature>
<feature type="compositionally biased region" description="Basic and acidic residues" evidence="1">
    <location>
        <begin position="781"/>
        <end position="792"/>
    </location>
</feature>
<feature type="compositionally biased region" description="Low complexity" evidence="1">
    <location>
        <begin position="1"/>
        <end position="15"/>
    </location>
</feature>
<feature type="region of interest" description="Disordered" evidence="1">
    <location>
        <begin position="620"/>
        <end position="792"/>
    </location>
</feature>
<feature type="non-terminal residue" evidence="3">
    <location>
        <position position="1"/>
    </location>
</feature>
<dbReference type="AlphaFoldDB" id="U5EMB9"/>
<evidence type="ECO:0000259" key="2">
    <source>
        <dbReference type="SMART" id="SM00451"/>
    </source>
</evidence>
<dbReference type="EMBL" id="GANO01004529">
    <property type="protein sequence ID" value="JAB55342.1"/>
    <property type="molecule type" value="mRNA"/>
</dbReference>
<evidence type="ECO:0000256" key="1">
    <source>
        <dbReference type="SAM" id="MobiDB-lite"/>
    </source>
</evidence>
<feature type="compositionally biased region" description="Low complexity" evidence="1">
    <location>
        <begin position="107"/>
        <end position="118"/>
    </location>
</feature>
<feature type="compositionally biased region" description="Acidic residues" evidence="1">
    <location>
        <begin position="281"/>
        <end position="290"/>
    </location>
</feature>
<sequence length="792" mass="90476">SSRGGSSRGYRSYESSNRDRDRNHYDSKRKYSDSSDRKHDGYKRTNYKDSRDHPSSTDRKRSRYDGPSSSSQGSRRDYSGGRDYHHSSSNRRDNNSSYDRYRKDNNSSSSYHRTSSSSRNKIDNHHYNDSRRDSSSNRYKESMGPPRSVPSRNTRAIRTSRPIKRGTGSTRIVSRLRTERVRPRLPPRRRLPPLRTRDNIGVGRRLKLGPPPPSRSTLIERALAAAKESENEGDDSSDKDDNGKEKEVDDNSERGKNGDAKEETIVDNKDVEKEDKKTPEDTDGDIEMEEKESVAEKETKENVNADDKDETTLSERKKGEEKTNDEESETKAKVEVKKTTKSKDAAKSSSSKDAESKKATTSKKDDGEPSSSSRFIKLECVHCDYKCMTFRQYAHHLYGRPHKYAMRDVHSKQRTTLAEMRNNQRSAQKDIEDKSEESSRSSFCMLCRLNFRSSKAEHQSSDAHRNMKKFLMPFCRICRLSFKSPMSFEVHRCSLEHVRAKARAEKYAAEENEAAEINLENFTTVDSVGDVDCDDQNDENETGAADGAEKKKKGIEEKSDNEIDPNEEKVASIGNEHVKKVEVLYCDLCAMYLPRKEEEDFIVRQHCSSRRHLRSYIQYRAEKKHRDESKRSKKKQIESNESPKAKKKEEAKKDEDESANKSASSNNEHNETKETDAGEEIKEEKDTTIDENDASGGDDLWNVVDNDIGDILRAELDDEDDEENGSVSRQKNSGRFDKFKHTSNNGVGGNKNHLDENDQEMKEDATPVAKKLANASESGNDTEKVAIKEEKE</sequence>
<accession>U5EMB9</accession>
<feature type="compositionally biased region" description="Basic and acidic residues" evidence="1">
    <location>
        <begin position="554"/>
        <end position="570"/>
    </location>
</feature>